<evidence type="ECO:0000256" key="3">
    <source>
        <dbReference type="ARBA" id="ARBA00022475"/>
    </source>
</evidence>
<organism evidence="8 9">
    <name type="scientific">Prymnesium parvum</name>
    <name type="common">Toxic golden alga</name>
    <dbReference type="NCBI Taxonomy" id="97485"/>
    <lineage>
        <taxon>Eukaryota</taxon>
        <taxon>Haptista</taxon>
        <taxon>Haptophyta</taxon>
        <taxon>Prymnesiophyceae</taxon>
        <taxon>Prymnesiales</taxon>
        <taxon>Prymnesiaceae</taxon>
        <taxon>Prymnesium</taxon>
    </lineage>
</organism>
<dbReference type="InterPro" id="IPR021910">
    <property type="entry name" value="NGX6/PGAP6/MYMK"/>
</dbReference>
<evidence type="ECO:0000256" key="1">
    <source>
        <dbReference type="ARBA" id="ARBA00004651"/>
    </source>
</evidence>
<dbReference type="Pfam" id="PF12036">
    <property type="entry name" value="DUF3522"/>
    <property type="match status" value="1"/>
</dbReference>
<evidence type="ECO:0000313" key="8">
    <source>
        <dbReference type="EMBL" id="KAL1507606.1"/>
    </source>
</evidence>
<feature type="transmembrane region" description="Helical" evidence="7">
    <location>
        <begin position="149"/>
        <end position="168"/>
    </location>
</feature>
<dbReference type="PANTHER" id="PTHR36561:SF1">
    <property type="entry name" value="TRANSMEMBRANE PROTEIN 147"/>
    <property type="match status" value="1"/>
</dbReference>
<gene>
    <name evidence="8" type="ORF">AB1Y20_007225</name>
</gene>
<evidence type="ECO:0000256" key="6">
    <source>
        <dbReference type="ARBA" id="ARBA00023136"/>
    </source>
</evidence>
<dbReference type="Proteomes" id="UP001515480">
    <property type="component" value="Unassembled WGS sequence"/>
</dbReference>
<evidence type="ECO:0000256" key="4">
    <source>
        <dbReference type="ARBA" id="ARBA00022692"/>
    </source>
</evidence>
<reference evidence="8 9" key="1">
    <citation type="journal article" date="2024" name="Science">
        <title>Giant polyketide synthase enzymes in the biosynthesis of giant marine polyether toxins.</title>
        <authorList>
            <person name="Fallon T.R."/>
            <person name="Shende V.V."/>
            <person name="Wierzbicki I.H."/>
            <person name="Pendleton A.L."/>
            <person name="Watervoot N.F."/>
            <person name="Auber R.P."/>
            <person name="Gonzalez D.J."/>
            <person name="Wisecaver J.H."/>
            <person name="Moore B.S."/>
        </authorList>
    </citation>
    <scope>NUCLEOTIDE SEQUENCE [LARGE SCALE GENOMIC DNA]</scope>
    <source>
        <strain evidence="8 9">12B1</strain>
    </source>
</reference>
<dbReference type="GO" id="GO:0005886">
    <property type="term" value="C:plasma membrane"/>
    <property type="evidence" value="ECO:0007669"/>
    <property type="project" value="UniProtKB-SubCell"/>
</dbReference>
<proteinExistence type="inferred from homology"/>
<dbReference type="PANTHER" id="PTHR36561">
    <property type="entry name" value="HAEMOLYSIN-III RELATED-RELATED"/>
    <property type="match status" value="1"/>
</dbReference>
<protein>
    <recommendedName>
        <fullName evidence="10">Derlin</fullName>
    </recommendedName>
</protein>
<feature type="transmembrane region" description="Helical" evidence="7">
    <location>
        <begin position="34"/>
        <end position="52"/>
    </location>
</feature>
<evidence type="ECO:0000256" key="7">
    <source>
        <dbReference type="SAM" id="Phobius"/>
    </source>
</evidence>
<keyword evidence="5 7" id="KW-1133">Transmembrane helix</keyword>
<dbReference type="AlphaFoldDB" id="A0AB34IX25"/>
<evidence type="ECO:0000256" key="5">
    <source>
        <dbReference type="ARBA" id="ARBA00022989"/>
    </source>
</evidence>
<feature type="transmembrane region" description="Helical" evidence="7">
    <location>
        <begin position="117"/>
        <end position="137"/>
    </location>
</feature>
<keyword evidence="6 7" id="KW-0472">Membrane</keyword>
<keyword evidence="4 7" id="KW-0812">Transmembrane</keyword>
<feature type="transmembrane region" description="Helical" evidence="7">
    <location>
        <begin position="64"/>
        <end position="83"/>
    </location>
</feature>
<feature type="transmembrane region" description="Helical" evidence="7">
    <location>
        <begin position="95"/>
        <end position="111"/>
    </location>
</feature>
<comment type="similarity">
    <text evidence="2">Belongs to the TMEM8 family.</text>
</comment>
<evidence type="ECO:0000313" key="9">
    <source>
        <dbReference type="Proteomes" id="UP001515480"/>
    </source>
</evidence>
<comment type="subcellular location">
    <subcellularLocation>
        <location evidence="1">Cell membrane</location>
        <topology evidence="1">Multi-pass membrane protein</topology>
    </subcellularLocation>
</comment>
<keyword evidence="3" id="KW-1003">Cell membrane</keyword>
<sequence>MSVWEGTLTFCFEVLTDVAFLPPLMIMHRYRRHFELYIGVFQLTTGFLYNFCNALNMSVFLTELQWHALNNILTTTYFLLLLIHLQANSNPTVDIVLRYIAFTAVWIAQIKDEYWNPYYTALVVFAFCMMPVCKFCGAMRLPPYDSEKLLKGLVAGIASAICFCVGLDDQVDPFRLFHGLSQALVGSALYFLWQLVPLHEEEKKSDDPIDPRLVREALVVPGMGARAMSGQDLPLCTSHLARLEYY</sequence>
<evidence type="ECO:0008006" key="10">
    <source>
        <dbReference type="Google" id="ProtNLM"/>
    </source>
</evidence>
<comment type="caution">
    <text evidence="8">The sequence shown here is derived from an EMBL/GenBank/DDBJ whole genome shotgun (WGS) entry which is preliminary data.</text>
</comment>
<accession>A0AB34IX25</accession>
<keyword evidence="9" id="KW-1185">Reference proteome</keyword>
<evidence type="ECO:0000256" key="2">
    <source>
        <dbReference type="ARBA" id="ARBA00005542"/>
    </source>
</evidence>
<dbReference type="EMBL" id="JBGBPQ010000017">
    <property type="protein sequence ID" value="KAL1507606.1"/>
    <property type="molecule type" value="Genomic_DNA"/>
</dbReference>
<name>A0AB34IX25_PRYPA</name>